<organism evidence="5 6">
    <name type="scientific">Paucilactobacillus nenjiangensis</name>
    <dbReference type="NCBI Taxonomy" id="1296540"/>
    <lineage>
        <taxon>Bacteria</taxon>
        <taxon>Bacillati</taxon>
        <taxon>Bacillota</taxon>
        <taxon>Bacilli</taxon>
        <taxon>Lactobacillales</taxon>
        <taxon>Lactobacillaceae</taxon>
        <taxon>Paucilactobacillus</taxon>
    </lineage>
</organism>
<evidence type="ECO:0000256" key="2">
    <source>
        <dbReference type="ARBA" id="ARBA00022801"/>
    </source>
</evidence>
<dbReference type="GO" id="GO:0016052">
    <property type="term" value="P:carbohydrate catabolic process"/>
    <property type="evidence" value="ECO:0007669"/>
    <property type="project" value="TreeGrafter"/>
</dbReference>
<sequence length="250" mass="28699">MAKEKIEPIYNDTFRKSRKHPRRIVWIILVLVIILAGAGYFWHVHRSSSLSTYPVRGAMITQDDGYVDFQQLKDSGLKFVYLKATSGARYKDDEFEDNYNRISGSGLETGIYHEFSFTSSAKEQYDYIVSQVKKESGTLPIAIHVTYYEGSKPNVKTQGKKLAQLMKMLANHYDQECIVWASPSIQKALVNPYVTHSKRMLTTTELTSKNTDVKFIQYVGKDKLEINKQTSNLLPAIYNGNVKSWKQYIN</sequence>
<reference evidence="5 6" key="1">
    <citation type="submission" date="2019-09" db="EMBL/GenBank/DDBJ databases">
        <title>Complete Genome Sequence of Lactobacillus nenjiangensis SH-Y15, isolated from sauerkraut.</title>
        <authorList>
            <person name="Yang H."/>
        </authorList>
    </citation>
    <scope>NUCLEOTIDE SEQUENCE [LARGE SCALE GENOMIC DNA]</scope>
    <source>
        <strain evidence="5 6">SH-Y15</strain>
    </source>
</reference>
<dbReference type="Proteomes" id="UP000325295">
    <property type="component" value="Chromosome"/>
</dbReference>
<dbReference type="InterPro" id="IPR018077">
    <property type="entry name" value="Glyco_hydro_fam25_subgr"/>
</dbReference>
<dbReference type="Pfam" id="PF01183">
    <property type="entry name" value="Glyco_hydro_25"/>
    <property type="match status" value="1"/>
</dbReference>
<evidence type="ECO:0000313" key="5">
    <source>
        <dbReference type="EMBL" id="QER67103.1"/>
    </source>
</evidence>
<dbReference type="EMBL" id="CP043939">
    <property type="protein sequence ID" value="QER67103.1"/>
    <property type="molecule type" value="Genomic_DNA"/>
</dbReference>
<dbReference type="Gene3D" id="3.20.20.80">
    <property type="entry name" value="Glycosidases"/>
    <property type="match status" value="1"/>
</dbReference>
<dbReference type="RefSeq" id="WP_150203776.1">
    <property type="nucleotide sequence ID" value="NZ_CP043939.1"/>
</dbReference>
<comment type="similarity">
    <text evidence="1">Belongs to the glycosyl hydrolase 25 family.</text>
</comment>
<evidence type="ECO:0000313" key="6">
    <source>
        <dbReference type="Proteomes" id="UP000325295"/>
    </source>
</evidence>
<dbReference type="PANTHER" id="PTHR34135">
    <property type="entry name" value="LYSOZYME"/>
    <property type="match status" value="1"/>
</dbReference>
<dbReference type="AlphaFoldDB" id="A0A5P1X0U1"/>
<keyword evidence="4" id="KW-0472">Membrane</keyword>
<dbReference type="GO" id="GO:0003796">
    <property type="term" value="F:lysozyme activity"/>
    <property type="evidence" value="ECO:0007669"/>
    <property type="project" value="InterPro"/>
</dbReference>
<keyword evidence="3" id="KW-0326">Glycosidase</keyword>
<dbReference type="GO" id="GO:0016998">
    <property type="term" value="P:cell wall macromolecule catabolic process"/>
    <property type="evidence" value="ECO:0007669"/>
    <property type="project" value="InterPro"/>
</dbReference>
<keyword evidence="2" id="KW-0378">Hydrolase</keyword>
<dbReference type="OrthoDB" id="2151413at2"/>
<evidence type="ECO:0000256" key="1">
    <source>
        <dbReference type="ARBA" id="ARBA00010646"/>
    </source>
</evidence>
<dbReference type="SUPFAM" id="SSF51445">
    <property type="entry name" value="(Trans)glycosidases"/>
    <property type="match status" value="1"/>
</dbReference>
<dbReference type="InterPro" id="IPR002053">
    <property type="entry name" value="Glyco_hydro_25"/>
</dbReference>
<protein>
    <recommendedName>
        <fullName evidence="7">Lysozyme</fullName>
    </recommendedName>
</protein>
<keyword evidence="4" id="KW-1133">Transmembrane helix</keyword>
<dbReference type="GO" id="GO:0009253">
    <property type="term" value="P:peptidoglycan catabolic process"/>
    <property type="evidence" value="ECO:0007669"/>
    <property type="project" value="InterPro"/>
</dbReference>
<evidence type="ECO:0000256" key="4">
    <source>
        <dbReference type="SAM" id="Phobius"/>
    </source>
</evidence>
<evidence type="ECO:0008006" key="7">
    <source>
        <dbReference type="Google" id="ProtNLM"/>
    </source>
</evidence>
<evidence type="ECO:0000256" key="3">
    <source>
        <dbReference type="ARBA" id="ARBA00023295"/>
    </source>
</evidence>
<accession>A0A5P1X0U1</accession>
<proteinExistence type="inferred from homology"/>
<keyword evidence="6" id="KW-1185">Reference proteome</keyword>
<dbReference type="PANTHER" id="PTHR34135:SF2">
    <property type="entry name" value="LYSOZYME"/>
    <property type="match status" value="1"/>
</dbReference>
<dbReference type="PROSITE" id="PS51904">
    <property type="entry name" value="GLYCOSYL_HYDROL_F25_2"/>
    <property type="match status" value="1"/>
</dbReference>
<name>A0A5P1X0U1_9LACO</name>
<dbReference type="SMART" id="SM00641">
    <property type="entry name" value="Glyco_25"/>
    <property type="match status" value="1"/>
</dbReference>
<dbReference type="InterPro" id="IPR017853">
    <property type="entry name" value="GH"/>
</dbReference>
<gene>
    <name evidence="5" type="ORF">F0161_03915</name>
</gene>
<dbReference type="KEGG" id="lnn:F0161_03915"/>
<feature type="transmembrane region" description="Helical" evidence="4">
    <location>
        <begin position="24"/>
        <end position="42"/>
    </location>
</feature>
<keyword evidence="4" id="KW-0812">Transmembrane</keyword>